<keyword evidence="5 9" id="KW-0812">Transmembrane</keyword>
<evidence type="ECO:0000256" key="8">
    <source>
        <dbReference type="ARBA" id="ARBA00038435"/>
    </source>
</evidence>
<feature type="transmembrane region" description="Helical" evidence="9">
    <location>
        <begin position="108"/>
        <end position="130"/>
    </location>
</feature>
<protein>
    <submittedName>
        <fullName evidence="11">NhaC family Na+:H+ antiporter</fullName>
    </submittedName>
</protein>
<keyword evidence="7 9" id="KW-0472">Membrane</keyword>
<evidence type="ECO:0000259" key="10">
    <source>
        <dbReference type="Pfam" id="PF03553"/>
    </source>
</evidence>
<feature type="transmembrane region" description="Helical" evidence="9">
    <location>
        <begin position="7"/>
        <end position="28"/>
    </location>
</feature>
<evidence type="ECO:0000313" key="11">
    <source>
        <dbReference type="EMBL" id="MDQ0163262.1"/>
    </source>
</evidence>
<feature type="domain" description="Na+/H+ antiporter NhaC-like C-terminal" evidence="10">
    <location>
        <begin position="160"/>
        <end position="452"/>
    </location>
</feature>
<reference evidence="11 12" key="1">
    <citation type="submission" date="2023-07" db="EMBL/GenBank/DDBJ databases">
        <title>Genomic Encyclopedia of Type Strains, Phase IV (KMG-IV): sequencing the most valuable type-strain genomes for metagenomic binning, comparative biology and taxonomic classification.</title>
        <authorList>
            <person name="Goeker M."/>
        </authorList>
    </citation>
    <scope>NUCLEOTIDE SEQUENCE [LARGE SCALE GENOMIC DNA]</scope>
    <source>
        <strain evidence="11 12">DSM 19092</strain>
    </source>
</reference>
<evidence type="ECO:0000256" key="2">
    <source>
        <dbReference type="ARBA" id="ARBA00022448"/>
    </source>
</evidence>
<dbReference type="Pfam" id="PF03553">
    <property type="entry name" value="Na_H_antiporter"/>
    <property type="match status" value="1"/>
</dbReference>
<comment type="subcellular location">
    <subcellularLocation>
        <location evidence="1">Cell membrane</location>
        <topology evidence="1">Multi-pass membrane protein</topology>
    </subcellularLocation>
</comment>
<sequence>MSKKTRLPNIAEVSIVLIGFILIMYLFIGVLSLPIQLALFVSWFLVIFLGLKLGHTYRDMQKGLLNGINQGMEAVLVLTTVGALIGTWIAGGIVPSIIYYGLSIINPSIFLFATFVICAVTSLATGTSFGTAGTAGIAMMGIGHSFGIPLPLVAGAVISGAYVGDKLSPLSDTTVMTASLSKVDLVEHIRSMLFVSTPAFVGASILYLLVGFLYIDRSPSLSQAEDAMSSLAKYFHIEWYMLIPAITVILMLSLKKPSIPTITFGALLGAIWAYLFQDMTLLEAIKTSYNGYSIESGVDFIDNLLNRGGIAWMFEVIILIIFALGLGGLMEQVGILKVICNNMLSWANNAGKLTLSTLLAGFFGNFFGGAAYVSLITASKITEENYERLKIDKRVLSRNTEAGGTVTTPMVPWSDGGVYMATVLGVSTLSYLPFLWFNFLVVIISIIYGFTGKFIWYTNNSEIKKPETDQSTIRV</sequence>
<feature type="transmembrane region" description="Helical" evidence="9">
    <location>
        <begin position="34"/>
        <end position="54"/>
    </location>
</feature>
<keyword evidence="2" id="KW-0813">Transport</keyword>
<feature type="transmembrane region" description="Helical" evidence="9">
    <location>
        <begin position="234"/>
        <end position="252"/>
    </location>
</feature>
<dbReference type="RefSeq" id="WP_419152404.1">
    <property type="nucleotide sequence ID" value="NZ_JAUSTR010000012.1"/>
</dbReference>
<dbReference type="Proteomes" id="UP001225646">
    <property type="component" value="Unassembled WGS sequence"/>
</dbReference>
<feature type="transmembrane region" description="Helical" evidence="9">
    <location>
        <begin position="75"/>
        <end position="102"/>
    </location>
</feature>
<dbReference type="EMBL" id="JAUSTR010000012">
    <property type="protein sequence ID" value="MDQ0163262.1"/>
    <property type="molecule type" value="Genomic_DNA"/>
</dbReference>
<evidence type="ECO:0000313" key="12">
    <source>
        <dbReference type="Proteomes" id="UP001225646"/>
    </source>
</evidence>
<evidence type="ECO:0000256" key="9">
    <source>
        <dbReference type="SAM" id="Phobius"/>
    </source>
</evidence>
<keyword evidence="6 9" id="KW-1133">Transmembrane helix</keyword>
<evidence type="ECO:0000256" key="7">
    <source>
        <dbReference type="ARBA" id="ARBA00023136"/>
    </source>
</evidence>
<feature type="transmembrane region" description="Helical" evidence="9">
    <location>
        <begin position="192"/>
        <end position="214"/>
    </location>
</feature>
<dbReference type="InterPro" id="IPR004770">
    <property type="entry name" value="Na/H_antiport_NhaC"/>
</dbReference>
<dbReference type="PANTHER" id="PTHR33451:SF3">
    <property type="entry name" value="MALATE-2H(+)_NA(+)-LACTATE ANTIPORTER"/>
    <property type="match status" value="1"/>
</dbReference>
<keyword evidence="4" id="KW-1003">Cell membrane</keyword>
<dbReference type="PANTHER" id="PTHR33451">
    <property type="entry name" value="MALATE-2H(+)/NA(+)-LACTATE ANTIPORTER"/>
    <property type="match status" value="1"/>
</dbReference>
<evidence type="ECO:0000256" key="1">
    <source>
        <dbReference type="ARBA" id="ARBA00004651"/>
    </source>
</evidence>
<feature type="transmembrane region" description="Helical" evidence="9">
    <location>
        <begin position="310"/>
        <end position="329"/>
    </location>
</feature>
<keyword evidence="3" id="KW-0050">Antiport</keyword>
<evidence type="ECO:0000256" key="5">
    <source>
        <dbReference type="ARBA" id="ARBA00022692"/>
    </source>
</evidence>
<dbReference type="InterPro" id="IPR018461">
    <property type="entry name" value="Na/H_Antiport_NhaC-like_C"/>
</dbReference>
<feature type="transmembrane region" description="Helical" evidence="9">
    <location>
        <begin position="434"/>
        <end position="456"/>
    </location>
</feature>
<keyword evidence="12" id="KW-1185">Reference proteome</keyword>
<proteinExistence type="inferred from homology"/>
<dbReference type="NCBIfam" id="TIGR00931">
    <property type="entry name" value="antiport_nhaC"/>
    <property type="match status" value="1"/>
</dbReference>
<feature type="transmembrane region" description="Helical" evidence="9">
    <location>
        <begin position="350"/>
        <end position="373"/>
    </location>
</feature>
<name>A0ABT9VQX2_9BACI</name>
<comment type="caution">
    <text evidence="11">The sequence shown here is derived from an EMBL/GenBank/DDBJ whole genome shotgun (WGS) entry which is preliminary data.</text>
</comment>
<evidence type="ECO:0000256" key="3">
    <source>
        <dbReference type="ARBA" id="ARBA00022449"/>
    </source>
</evidence>
<accession>A0ABT9VQX2</accession>
<evidence type="ECO:0000256" key="6">
    <source>
        <dbReference type="ARBA" id="ARBA00022989"/>
    </source>
</evidence>
<organism evidence="11 12">
    <name type="scientific">Aeribacillus alveayuensis</name>
    <dbReference type="NCBI Taxonomy" id="279215"/>
    <lineage>
        <taxon>Bacteria</taxon>
        <taxon>Bacillati</taxon>
        <taxon>Bacillota</taxon>
        <taxon>Bacilli</taxon>
        <taxon>Bacillales</taxon>
        <taxon>Bacillaceae</taxon>
        <taxon>Aeribacillus</taxon>
    </lineage>
</organism>
<gene>
    <name evidence="11" type="ORF">J2S06_002341</name>
</gene>
<dbReference type="InterPro" id="IPR052180">
    <property type="entry name" value="NhaC_Na-H+_Antiporter"/>
</dbReference>
<feature type="transmembrane region" description="Helical" evidence="9">
    <location>
        <begin position="259"/>
        <end position="276"/>
    </location>
</feature>
<evidence type="ECO:0000256" key="4">
    <source>
        <dbReference type="ARBA" id="ARBA00022475"/>
    </source>
</evidence>
<comment type="similarity">
    <text evidence="8">Belongs to the NhaC Na(+)/H(+) (TC 2.A.35) antiporter family.</text>
</comment>